<dbReference type="FunFam" id="1.20.1260.60:FF:000002">
    <property type="entry name" value="Vacuolar protein sorting-associated protein IST1"/>
    <property type="match status" value="1"/>
</dbReference>
<feature type="region of interest" description="Disordered" evidence="2">
    <location>
        <begin position="343"/>
        <end position="404"/>
    </location>
</feature>
<dbReference type="InterPro" id="IPR042277">
    <property type="entry name" value="IST1-like"/>
</dbReference>
<gene>
    <name evidence="3" type="ORF">VNO80_28090</name>
</gene>
<dbReference type="PANTHER" id="PTHR12161">
    <property type="entry name" value="IST1 FAMILY MEMBER"/>
    <property type="match status" value="1"/>
</dbReference>
<dbReference type="PANTHER" id="PTHR12161:SF46">
    <property type="entry name" value="VACUOLAR PROTEIN SORTING-ASSOCIATED PROTEIN IST1-RELATED"/>
    <property type="match status" value="1"/>
</dbReference>
<dbReference type="GO" id="GO:0015031">
    <property type="term" value="P:protein transport"/>
    <property type="evidence" value="ECO:0007669"/>
    <property type="project" value="InterPro"/>
</dbReference>
<feature type="region of interest" description="Disordered" evidence="2">
    <location>
        <begin position="417"/>
        <end position="505"/>
    </location>
</feature>
<accession>A0AAN9QLQ3</accession>
<dbReference type="Proteomes" id="UP001374584">
    <property type="component" value="Unassembled WGS sequence"/>
</dbReference>
<proteinExistence type="inferred from homology"/>
<feature type="compositionally biased region" description="Basic and acidic residues" evidence="2">
    <location>
        <begin position="431"/>
        <end position="452"/>
    </location>
</feature>
<protein>
    <submittedName>
        <fullName evidence="3">Uncharacterized protein</fullName>
    </submittedName>
</protein>
<dbReference type="Gene3D" id="1.20.1260.60">
    <property type="entry name" value="Vacuolar protein sorting-associated protein Ist1"/>
    <property type="match status" value="1"/>
</dbReference>
<dbReference type="InterPro" id="IPR005061">
    <property type="entry name" value="Ist1"/>
</dbReference>
<dbReference type="Pfam" id="PF03398">
    <property type="entry name" value="Ist1"/>
    <property type="match status" value="1"/>
</dbReference>
<sequence>MKTFVKMHFTKENVFEIGNQKQRRWCGAATGFEREEKAYEFAARRSVIGGIYVLSQHQNQNQHQHPLLAVNSYTLPFSQNQWLHPTISSASRYRFRKHHSSSSEPFSNLFFTFPQLRIFGSSGLIMLDALFMPKFYSKSKSRLKLINRRLETIGKKRKAVQKFLKKDIVDLLGYALDYNAYGRAEGLLVDQNMLLCYELVGKFANCVLSHVRDLCKQRDCPDECKEAIQSLIYAAARFSDLPELRDLRTLFTPKFGNTLEPYICKEFVDKLRQVPPSKEMKIQLLRDLSQEFSIEWDSKALEQRLHSPPLLLEDKTKYDPLNDRDDHMNNDVAVAKIDNLVTGGKQRHERNWHTSNGNERDTLTQGKKDMSDAYWRVQSSTDNETTSDNSSLEGRNACSSSLGSVSVNETEIKHPSSFSYKLVPPPYVNEKLNKPTESEPLPKKESNHDDLYKPVVPKGQIPRSVRRRPLKPPLYDNTVSNSKTGGSEKVEYSSGKESEKVNGDSKDYEENIMEGLLMHYSKKQYPYESGIGKAACPKVYPMQRVEDDKGHRKQKSSIHLVRGISLPSDDPNSMETFKVNGRATSLEPQMLRTAGHVHPSLPDYDDLSARLAALRNPTQPA</sequence>
<evidence type="ECO:0000256" key="2">
    <source>
        <dbReference type="SAM" id="MobiDB-lite"/>
    </source>
</evidence>
<organism evidence="3 4">
    <name type="scientific">Phaseolus coccineus</name>
    <name type="common">Scarlet runner bean</name>
    <name type="synonym">Phaseolus multiflorus</name>
    <dbReference type="NCBI Taxonomy" id="3886"/>
    <lineage>
        <taxon>Eukaryota</taxon>
        <taxon>Viridiplantae</taxon>
        <taxon>Streptophyta</taxon>
        <taxon>Embryophyta</taxon>
        <taxon>Tracheophyta</taxon>
        <taxon>Spermatophyta</taxon>
        <taxon>Magnoliopsida</taxon>
        <taxon>eudicotyledons</taxon>
        <taxon>Gunneridae</taxon>
        <taxon>Pentapetalae</taxon>
        <taxon>rosids</taxon>
        <taxon>fabids</taxon>
        <taxon>Fabales</taxon>
        <taxon>Fabaceae</taxon>
        <taxon>Papilionoideae</taxon>
        <taxon>50 kb inversion clade</taxon>
        <taxon>NPAAA clade</taxon>
        <taxon>indigoferoid/millettioid clade</taxon>
        <taxon>Phaseoleae</taxon>
        <taxon>Phaseolus</taxon>
    </lineage>
</organism>
<dbReference type="AlphaFoldDB" id="A0AAN9QLQ3"/>
<dbReference type="EMBL" id="JAYMYR010000010">
    <property type="protein sequence ID" value="KAK7335943.1"/>
    <property type="molecule type" value="Genomic_DNA"/>
</dbReference>
<feature type="compositionally biased region" description="Low complexity" evidence="2">
    <location>
        <begin position="379"/>
        <end position="391"/>
    </location>
</feature>
<evidence type="ECO:0000313" key="3">
    <source>
        <dbReference type="EMBL" id="KAK7335943.1"/>
    </source>
</evidence>
<name>A0AAN9QLQ3_PHACN</name>
<feature type="compositionally biased region" description="Basic and acidic residues" evidence="2">
    <location>
        <begin position="358"/>
        <end position="371"/>
    </location>
</feature>
<reference evidence="3 4" key="1">
    <citation type="submission" date="2024-01" db="EMBL/GenBank/DDBJ databases">
        <title>The genomes of 5 underutilized Papilionoideae crops provide insights into root nodulation and disease resistanc.</title>
        <authorList>
            <person name="Jiang F."/>
        </authorList>
    </citation>
    <scope>NUCLEOTIDE SEQUENCE [LARGE SCALE GENOMIC DNA]</scope>
    <source>
        <strain evidence="3">JINMINGXINNONG_FW02</strain>
        <tissue evidence="3">Leaves</tissue>
    </source>
</reference>
<keyword evidence="4" id="KW-1185">Reference proteome</keyword>
<evidence type="ECO:0000313" key="4">
    <source>
        <dbReference type="Proteomes" id="UP001374584"/>
    </source>
</evidence>
<comment type="similarity">
    <text evidence="1">Belongs to the IST1 family.</text>
</comment>
<feature type="compositionally biased region" description="Basic and acidic residues" evidence="2">
    <location>
        <begin position="486"/>
        <end position="505"/>
    </location>
</feature>
<comment type="caution">
    <text evidence="3">The sequence shown here is derived from an EMBL/GenBank/DDBJ whole genome shotgun (WGS) entry which is preliminary data.</text>
</comment>
<evidence type="ECO:0000256" key="1">
    <source>
        <dbReference type="ARBA" id="ARBA00005536"/>
    </source>
</evidence>